<evidence type="ECO:0000313" key="3">
    <source>
        <dbReference type="EMBL" id="PCG63016.1"/>
    </source>
</evidence>
<dbReference type="PROSITE" id="PS51029">
    <property type="entry name" value="MADF"/>
    <property type="match status" value="1"/>
</dbReference>
<dbReference type="EMBL" id="NWSH01007285">
    <property type="protein sequence ID" value="PCG63016.1"/>
    <property type="molecule type" value="Genomic_DNA"/>
</dbReference>
<dbReference type="Pfam" id="PF10545">
    <property type="entry name" value="MADF_DNA_bdg"/>
    <property type="match status" value="1"/>
</dbReference>
<dbReference type="AlphaFoldDB" id="A0A2A4IU44"/>
<comment type="caution">
    <text evidence="3">The sequence shown here is derived from an EMBL/GenBank/DDBJ whole genome shotgun (WGS) entry which is preliminary data.</text>
</comment>
<feature type="region of interest" description="Disordered" evidence="1">
    <location>
        <begin position="171"/>
        <end position="214"/>
    </location>
</feature>
<gene>
    <name evidence="3" type="ORF">B5V51_13131</name>
</gene>
<sequence>MLADKMYSRRRRRGDETREGRGTEPAPRAPHPTRSVTCAPRRSSNAYRSNKMSDAVNIVFPRKLVKEFITLYQNLPCLWDKYCISYKMKYKRHEAITKLTQLVQEYDPSATRVHVLRKIESLRACVRREHKRVEHSKKIAETEADIYTPHLWYYDLFSFIFRTDEINEEYNKEKPSASSPQQTIVDSEPEEEEEEEDDAQEDDGRFDTTADTYSSPAFSISSNIVEVPESTSKRFLEDDKNKRHCTEVDDEYDAIGVNVAAKLRNLPGNMRILAEKLINDVLFQAQTNGLTNSTYITTPDPFKM</sequence>
<feature type="region of interest" description="Disordered" evidence="1">
    <location>
        <begin position="1"/>
        <end position="46"/>
    </location>
</feature>
<dbReference type="PANTHER" id="PTHR21505">
    <property type="entry name" value="MADF DOMAIN-CONTAINING PROTEIN-RELATED"/>
    <property type="match status" value="1"/>
</dbReference>
<evidence type="ECO:0000256" key="1">
    <source>
        <dbReference type="SAM" id="MobiDB-lite"/>
    </source>
</evidence>
<dbReference type="SMART" id="SM00595">
    <property type="entry name" value="MADF"/>
    <property type="match status" value="1"/>
</dbReference>
<reference evidence="3" key="1">
    <citation type="submission" date="2017-09" db="EMBL/GenBank/DDBJ databases">
        <title>Contemporary evolution of a Lepidopteran species, Heliothis virescens, in response to modern agricultural practices.</title>
        <authorList>
            <person name="Fritz M.L."/>
            <person name="Deyonke A.M."/>
            <person name="Papanicolaou A."/>
            <person name="Micinski S."/>
            <person name="Westbrook J."/>
            <person name="Gould F."/>
        </authorList>
    </citation>
    <scope>NUCLEOTIDE SEQUENCE [LARGE SCALE GENOMIC DNA]</scope>
    <source>
        <strain evidence="3">HvINT-</strain>
        <tissue evidence="3">Whole body</tissue>
    </source>
</reference>
<dbReference type="InterPro" id="IPR006578">
    <property type="entry name" value="MADF-dom"/>
</dbReference>
<feature type="compositionally biased region" description="Polar residues" evidence="1">
    <location>
        <begin position="176"/>
        <end position="185"/>
    </location>
</feature>
<proteinExistence type="predicted"/>
<organism evidence="3">
    <name type="scientific">Heliothis virescens</name>
    <name type="common">Tobacco budworm moth</name>
    <dbReference type="NCBI Taxonomy" id="7102"/>
    <lineage>
        <taxon>Eukaryota</taxon>
        <taxon>Metazoa</taxon>
        <taxon>Ecdysozoa</taxon>
        <taxon>Arthropoda</taxon>
        <taxon>Hexapoda</taxon>
        <taxon>Insecta</taxon>
        <taxon>Pterygota</taxon>
        <taxon>Neoptera</taxon>
        <taxon>Endopterygota</taxon>
        <taxon>Lepidoptera</taxon>
        <taxon>Glossata</taxon>
        <taxon>Ditrysia</taxon>
        <taxon>Noctuoidea</taxon>
        <taxon>Noctuidae</taxon>
        <taxon>Heliothinae</taxon>
        <taxon>Heliothis</taxon>
    </lineage>
</organism>
<name>A0A2A4IU44_HELVI</name>
<feature type="domain" description="MADF" evidence="2">
    <location>
        <begin position="67"/>
        <end position="165"/>
    </location>
</feature>
<evidence type="ECO:0000259" key="2">
    <source>
        <dbReference type="PROSITE" id="PS51029"/>
    </source>
</evidence>
<feature type="compositionally biased region" description="Basic and acidic residues" evidence="1">
    <location>
        <begin position="13"/>
        <end position="22"/>
    </location>
</feature>
<protein>
    <recommendedName>
        <fullName evidence="2">MADF domain-containing protein</fullName>
    </recommendedName>
</protein>
<dbReference type="PANTHER" id="PTHR21505:SF8">
    <property type="entry name" value="DPT-YFP REPRESSOR BY OVEREXPRESSION, ISOFORM D-RELATED"/>
    <property type="match status" value="1"/>
</dbReference>
<feature type="compositionally biased region" description="Acidic residues" evidence="1">
    <location>
        <begin position="187"/>
        <end position="201"/>
    </location>
</feature>
<accession>A0A2A4IU44</accession>